<dbReference type="PANTHER" id="PTHR31302:SF0">
    <property type="entry name" value="TRANSMEMBRANE PROTEIN WITH METALLOPHOSPHOESTERASE DOMAIN"/>
    <property type="match status" value="1"/>
</dbReference>
<evidence type="ECO:0000259" key="1">
    <source>
        <dbReference type="Pfam" id="PF00149"/>
    </source>
</evidence>
<sequence>MCSRRRFLGTIPLSAVGISTVGFVQDGLTAEVEKSREGNGALIVSPPVVQNPREDSFGVSIAVSGLATAWVEYGFSRDDLTFTATASHHGLIAADDTALHVRVHHDQPFPKGQPIYYRVVAQSLAYKNAYSLQRGDEFATEVYALKLPTVDQDSVRIVSINDTHENLETIRLLHQRIAELNPDVLIWNGDTCNDFDDKDAPAQILLNPAKDLGASWASSRPLLFSNGNHDVRGQRAREAIKSVAGCPESIELPYNQVLRVGNIAVVTLDTGEDKPDAHPVFAGTAAYEPYRGRQAKWLRQVADDPRLTNAAFKIAICHIPLRGLPGQNDGTTLEGYAGFSGFGAQAWLPQLRESQFQAILSGHMHKARLDNATPEMPILQFVGGGPKPEQATVTVIDAKRKPTETMSIRIMDLNQNVLHRHDWS</sequence>
<dbReference type="SUPFAM" id="SSF56300">
    <property type="entry name" value="Metallo-dependent phosphatases"/>
    <property type="match status" value="1"/>
</dbReference>
<dbReference type="Proteomes" id="UP000320672">
    <property type="component" value="Chromosome"/>
</dbReference>
<dbReference type="EMBL" id="CP036262">
    <property type="protein sequence ID" value="QDS94466.1"/>
    <property type="molecule type" value="Genomic_DNA"/>
</dbReference>
<evidence type="ECO:0000313" key="2">
    <source>
        <dbReference type="EMBL" id="QDS94466.1"/>
    </source>
</evidence>
<dbReference type="PANTHER" id="PTHR31302">
    <property type="entry name" value="TRANSMEMBRANE PROTEIN WITH METALLOPHOSPHOESTERASE DOMAIN-RELATED"/>
    <property type="match status" value="1"/>
</dbReference>
<reference evidence="2 3" key="1">
    <citation type="submission" date="2019-02" db="EMBL/GenBank/DDBJ databases">
        <title>Deep-cultivation of Planctomycetes and their phenomic and genomic characterization uncovers novel biology.</title>
        <authorList>
            <person name="Wiegand S."/>
            <person name="Jogler M."/>
            <person name="Boedeker C."/>
            <person name="Pinto D."/>
            <person name="Vollmers J."/>
            <person name="Rivas-Marin E."/>
            <person name="Kohn T."/>
            <person name="Peeters S.H."/>
            <person name="Heuer A."/>
            <person name="Rast P."/>
            <person name="Oberbeckmann S."/>
            <person name="Bunk B."/>
            <person name="Jeske O."/>
            <person name="Meyerdierks A."/>
            <person name="Storesund J.E."/>
            <person name="Kallscheuer N."/>
            <person name="Luecker S."/>
            <person name="Lage O.M."/>
            <person name="Pohl T."/>
            <person name="Merkel B.J."/>
            <person name="Hornburger P."/>
            <person name="Mueller R.-W."/>
            <person name="Bruemmer F."/>
            <person name="Labrenz M."/>
            <person name="Spormann A.M."/>
            <person name="Op den Camp H."/>
            <person name="Overmann J."/>
            <person name="Amann R."/>
            <person name="Jetten M.S.M."/>
            <person name="Mascher T."/>
            <person name="Medema M.H."/>
            <person name="Devos D.P."/>
            <person name="Kaster A.-K."/>
            <person name="Ovreas L."/>
            <person name="Rohde M."/>
            <person name="Galperin M.Y."/>
            <person name="Jogler C."/>
        </authorList>
    </citation>
    <scope>NUCLEOTIDE SEQUENCE [LARGE SCALE GENOMIC DNA]</scope>
    <source>
        <strain evidence="2 3">FF011L</strain>
    </source>
</reference>
<dbReference type="Gene3D" id="3.60.21.10">
    <property type="match status" value="1"/>
</dbReference>
<accession>A0A517MHV7</accession>
<dbReference type="InterPro" id="IPR029052">
    <property type="entry name" value="Metallo-depent_PP-like"/>
</dbReference>
<dbReference type="AlphaFoldDB" id="A0A517MHV7"/>
<name>A0A517MHV7_9BACT</name>
<dbReference type="OrthoDB" id="9809781at2"/>
<keyword evidence="3" id="KW-1185">Reference proteome</keyword>
<evidence type="ECO:0000313" key="3">
    <source>
        <dbReference type="Proteomes" id="UP000320672"/>
    </source>
</evidence>
<dbReference type="KEGG" id="rml:FF011L_32450"/>
<organism evidence="2 3">
    <name type="scientific">Roseimaritima multifibrata</name>
    <dbReference type="NCBI Taxonomy" id="1930274"/>
    <lineage>
        <taxon>Bacteria</taxon>
        <taxon>Pseudomonadati</taxon>
        <taxon>Planctomycetota</taxon>
        <taxon>Planctomycetia</taxon>
        <taxon>Pirellulales</taxon>
        <taxon>Pirellulaceae</taxon>
        <taxon>Roseimaritima</taxon>
    </lineage>
</organism>
<protein>
    <submittedName>
        <fullName evidence="2">Calcineurin-like phosphoesterase</fullName>
    </submittedName>
</protein>
<dbReference type="RefSeq" id="WP_145352494.1">
    <property type="nucleotide sequence ID" value="NZ_CP036262.1"/>
</dbReference>
<feature type="domain" description="Calcineurin-like phosphoesterase" evidence="1">
    <location>
        <begin position="156"/>
        <end position="366"/>
    </location>
</feature>
<dbReference type="InterPro" id="IPR004843">
    <property type="entry name" value="Calcineurin-like_PHP"/>
</dbReference>
<dbReference type="InterPro" id="IPR051158">
    <property type="entry name" value="Metallophosphoesterase_sf"/>
</dbReference>
<proteinExistence type="predicted"/>
<gene>
    <name evidence="2" type="ORF">FF011L_32450</name>
</gene>
<dbReference type="Pfam" id="PF00149">
    <property type="entry name" value="Metallophos"/>
    <property type="match status" value="1"/>
</dbReference>
<dbReference type="GO" id="GO:0016787">
    <property type="term" value="F:hydrolase activity"/>
    <property type="evidence" value="ECO:0007669"/>
    <property type="project" value="InterPro"/>
</dbReference>